<dbReference type="EMBL" id="QBIY01012586">
    <property type="protein sequence ID" value="RXN22562.1"/>
    <property type="molecule type" value="Genomic_DNA"/>
</dbReference>
<organism evidence="2 3">
    <name type="scientific">Labeo rohita</name>
    <name type="common">Indian major carp</name>
    <name type="synonym">Cyprinus rohita</name>
    <dbReference type="NCBI Taxonomy" id="84645"/>
    <lineage>
        <taxon>Eukaryota</taxon>
        <taxon>Metazoa</taxon>
        <taxon>Chordata</taxon>
        <taxon>Craniata</taxon>
        <taxon>Vertebrata</taxon>
        <taxon>Euteleostomi</taxon>
        <taxon>Actinopterygii</taxon>
        <taxon>Neopterygii</taxon>
        <taxon>Teleostei</taxon>
        <taxon>Ostariophysi</taxon>
        <taxon>Cypriniformes</taxon>
        <taxon>Cyprinidae</taxon>
        <taxon>Labeoninae</taxon>
        <taxon>Labeonini</taxon>
        <taxon>Labeo</taxon>
    </lineage>
</organism>
<evidence type="ECO:0000313" key="3">
    <source>
        <dbReference type="Proteomes" id="UP000290572"/>
    </source>
</evidence>
<feature type="region of interest" description="Disordered" evidence="1">
    <location>
        <begin position="138"/>
        <end position="173"/>
    </location>
</feature>
<keyword evidence="2" id="KW-0030">Aminoacyl-tRNA synthetase</keyword>
<gene>
    <name evidence="2" type="ORF">ROHU_023411</name>
</gene>
<sequence length="591" mass="68306">MLSTFAGTVKSHEPGLPPCLEHDIFEGVLSYDVALYLKYFIKKKQWLTYSVLNRRIKQFKYKEMTDLETTFLRTAITEVLPDLPEVTKDILEETLQSLGVETYDDFQFIEESDLLSALRPIQARKVLAAWKRKCQTPETSSSSVSASPVPPATLRHSSPGSSQSSSSSSSKSPDIDWVDTFLIPWDKFPEELMQFLEREKRPSPRMRREMIRILVNEMMRKCSCPSKRNSTEVAKKLVAKYPKSLQDIIEEDVVGPGYHSLVKQLQYRIENVKRSTTPKIRKRKHCTDDSDTDEIPPEQRAAIQDTYGCVNWDVKFLPLEETPESQQEKKEKLKMMSRNNDANLEEVKSLMKLTFYTQRKQVNQGENIKYLLEEWPFWFNELGMAVHFKELTSIGLKETFTRNLEVKGKRLLNYFSSVGVNKNKKFMEAVTKCKVMREQASSCSEDVKEMLLLLLSYFNEKEDAMFHYVEDTCLAEEVDMDKVNLTPTLVACGGSCFTAKRFMLCVDRNVVHDNIPSFISAICMMFGSYYCFNIHYPSELASTLEFLQRCFFAINPKKGTKVEKTNTVRLHVNPRVLTLIQDLSDHEWCDV</sequence>
<evidence type="ECO:0000313" key="2">
    <source>
        <dbReference type="EMBL" id="RXN22562.1"/>
    </source>
</evidence>
<evidence type="ECO:0000256" key="1">
    <source>
        <dbReference type="SAM" id="MobiDB-lite"/>
    </source>
</evidence>
<dbReference type="PANTHER" id="PTHR31025">
    <property type="entry name" value="SI:CH211-196P9.1-RELATED"/>
    <property type="match status" value="1"/>
</dbReference>
<accession>A0A498MSK5</accession>
<dbReference type="GO" id="GO:0004812">
    <property type="term" value="F:aminoacyl-tRNA ligase activity"/>
    <property type="evidence" value="ECO:0007669"/>
    <property type="project" value="UniProtKB-KW"/>
</dbReference>
<dbReference type="AlphaFoldDB" id="A0A498MSK5"/>
<keyword evidence="3" id="KW-1185">Reference proteome</keyword>
<dbReference type="STRING" id="84645.A0A498MSK5"/>
<dbReference type="Proteomes" id="UP000290572">
    <property type="component" value="Unassembled WGS sequence"/>
</dbReference>
<reference evidence="2 3" key="1">
    <citation type="submission" date="2018-03" db="EMBL/GenBank/DDBJ databases">
        <title>Draft genome sequence of Rohu Carp (Labeo rohita).</title>
        <authorList>
            <person name="Das P."/>
            <person name="Kushwaha B."/>
            <person name="Joshi C.G."/>
            <person name="Kumar D."/>
            <person name="Nagpure N.S."/>
            <person name="Sahoo L."/>
            <person name="Das S.P."/>
            <person name="Bit A."/>
            <person name="Patnaik S."/>
            <person name="Meher P.K."/>
            <person name="Jayasankar P."/>
            <person name="Koringa P.G."/>
            <person name="Patel N.V."/>
            <person name="Hinsu A.T."/>
            <person name="Kumar R."/>
            <person name="Pandey M."/>
            <person name="Agarwal S."/>
            <person name="Srivastava S."/>
            <person name="Singh M."/>
            <person name="Iquebal M.A."/>
            <person name="Jaiswal S."/>
            <person name="Angadi U.B."/>
            <person name="Kumar N."/>
            <person name="Raza M."/>
            <person name="Shah T.M."/>
            <person name="Rai A."/>
            <person name="Jena J.K."/>
        </authorList>
    </citation>
    <scope>NUCLEOTIDE SEQUENCE [LARGE SCALE GENOMIC DNA]</scope>
    <source>
        <strain evidence="2">DASCIFA01</strain>
        <tissue evidence="2">Testis</tissue>
    </source>
</reference>
<comment type="caution">
    <text evidence="2">The sequence shown here is derived from an EMBL/GenBank/DDBJ whole genome shotgun (WGS) entry which is preliminary data.</text>
</comment>
<protein>
    <submittedName>
        <fullName evidence="2">Prolyl-tRNA synthetase associated domain-containing 1</fullName>
    </submittedName>
</protein>
<feature type="compositionally biased region" description="Low complexity" evidence="1">
    <location>
        <begin position="157"/>
        <end position="172"/>
    </location>
</feature>
<dbReference type="PANTHER" id="PTHR31025:SF30">
    <property type="entry name" value="SI:DKEY-15H8.17"/>
    <property type="match status" value="1"/>
</dbReference>
<name>A0A498MSK5_LABRO</name>
<proteinExistence type="predicted"/>
<keyword evidence="2" id="KW-0436">Ligase</keyword>